<dbReference type="Gene3D" id="3.30.565.10">
    <property type="entry name" value="Histidine kinase-like ATPase, C-terminal domain"/>
    <property type="match status" value="1"/>
</dbReference>
<dbReference type="GO" id="GO:0009927">
    <property type="term" value="F:histidine phosphotransfer kinase activity"/>
    <property type="evidence" value="ECO:0007669"/>
    <property type="project" value="TreeGrafter"/>
</dbReference>
<dbReference type="Pfam" id="PF02518">
    <property type="entry name" value="HATPase_c"/>
    <property type="match status" value="1"/>
</dbReference>
<dbReference type="EC" id="2.7.13.3" evidence="2"/>
<evidence type="ECO:0000256" key="1">
    <source>
        <dbReference type="ARBA" id="ARBA00000085"/>
    </source>
</evidence>
<gene>
    <name evidence="6" type="ORF">LCGC14_2208430</name>
</gene>
<dbReference type="InterPro" id="IPR036890">
    <property type="entry name" value="HATPase_C_sf"/>
</dbReference>
<reference evidence="6" key="1">
    <citation type="journal article" date="2015" name="Nature">
        <title>Complex archaea that bridge the gap between prokaryotes and eukaryotes.</title>
        <authorList>
            <person name="Spang A."/>
            <person name="Saw J.H."/>
            <person name="Jorgensen S.L."/>
            <person name="Zaremba-Niedzwiedzka K."/>
            <person name="Martijn J."/>
            <person name="Lind A.E."/>
            <person name="van Eijk R."/>
            <person name="Schleper C."/>
            <person name="Guy L."/>
            <person name="Ettema T.J."/>
        </authorList>
    </citation>
    <scope>NUCLEOTIDE SEQUENCE</scope>
</reference>
<comment type="catalytic activity">
    <reaction evidence="1">
        <text>ATP + protein L-histidine = ADP + protein N-phospho-L-histidine.</text>
        <dbReference type="EC" id="2.7.13.3"/>
    </reaction>
</comment>
<evidence type="ECO:0000313" key="6">
    <source>
        <dbReference type="EMBL" id="KKL60129.1"/>
    </source>
</evidence>
<dbReference type="PANTHER" id="PTHR43047:SF72">
    <property type="entry name" value="OSMOSENSING HISTIDINE PROTEIN KINASE SLN1"/>
    <property type="match status" value="1"/>
</dbReference>
<dbReference type="PANTHER" id="PTHR43047">
    <property type="entry name" value="TWO-COMPONENT HISTIDINE PROTEIN KINASE"/>
    <property type="match status" value="1"/>
</dbReference>
<dbReference type="PRINTS" id="PR00344">
    <property type="entry name" value="BCTRLSENSOR"/>
</dbReference>
<dbReference type="GO" id="GO:0005886">
    <property type="term" value="C:plasma membrane"/>
    <property type="evidence" value="ECO:0007669"/>
    <property type="project" value="TreeGrafter"/>
</dbReference>
<organism evidence="6">
    <name type="scientific">marine sediment metagenome</name>
    <dbReference type="NCBI Taxonomy" id="412755"/>
    <lineage>
        <taxon>unclassified sequences</taxon>
        <taxon>metagenomes</taxon>
        <taxon>ecological metagenomes</taxon>
    </lineage>
</organism>
<proteinExistence type="predicted"/>
<evidence type="ECO:0000256" key="3">
    <source>
        <dbReference type="ARBA" id="ARBA00022679"/>
    </source>
</evidence>
<protein>
    <recommendedName>
        <fullName evidence="2">histidine kinase</fullName>
        <ecNumber evidence="2">2.7.13.3</ecNumber>
    </recommendedName>
</protein>
<name>A0A0F9DEP3_9ZZZZ</name>
<dbReference type="SUPFAM" id="SSF55874">
    <property type="entry name" value="ATPase domain of HSP90 chaperone/DNA topoisomerase II/histidine kinase"/>
    <property type="match status" value="1"/>
</dbReference>
<feature type="domain" description="Histidine kinase" evidence="5">
    <location>
        <begin position="1"/>
        <end position="84"/>
    </location>
</feature>
<keyword evidence="4" id="KW-0418">Kinase</keyword>
<accession>A0A0F9DEP3</accession>
<dbReference type="AlphaFoldDB" id="A0A0F9DEP3"/>
<keyword evidence="3" id="KW-0808">Transferase</keyword>
<dbReference type="GO" id="GO:0000155">
    <property type="term" value="F:phosphorelay sensor kinase activity"/>
    <property type="evidence" value="ECO:0007669"/>
    <property type="project" value="TreeGrafter"/>
</dbReference>
<dbReference type="InterPro" id="IPR004358">
    <property type="entry name" value="Sig_transdc_His_kin-like_C"/>
</dbReference>
<dbReference type="InterPro" id="IPR005467">
    <property type="entry name" value="His_kinase_dom"/>
</dbReference>
<comment type="caution">
    <text evidence="6">The sequence shown here is derived from an EMBL/GenBank/DDBJ whole genome shotgun (WGS) entry which is preliminary data.</text>
</comment>
<evidence type="ECO:0000256" key="2">
    <source>
        <dbReference type="ARBA" id="ARBA00012438"/>
    </source>
</evidence>
<feature type="non-terminal residue" evidence="6">
    <location>
        <position position="1"/>
    </location>
</feature>
<evidence type="ECO:0000256" key="4">
    <source>
        <dbReference type="ARBA" id="ARBA00022777"/>
    </source>
</evidence>
<sequence length="86" mass="9582">HHTYVEIVIKDTGVGITKKEMVDLFKPFGKIERYGKGLDVDIEGPGLGLYIANEIIKLHEGEIVLKSKGRNKGSTFTIRLNQTSLI</sequence>
<dbReference type="InterPro" id="IPR003594">
    <property type="entry name" value="HATPase_dom"/>
</dbReference>
<evidence type="ECO:0000259" key="5">
    <source>
        <dbReference type="PROSITE" id="PS50109"/>
    </source>
</evidence>
<dbReference type="PROSITE" id="PS50109">
    <property type="entry name" value="HIS_KIN"/>
    <property type="match status" value="1"/>
</dbReference>
<dbReference type="EMBL" id="LAZR01029255">
    <property type="protein sequence ID" value="KKL60129.1"/>
    <property type="molecule type" value="Genomic_DNA"/>
</dbReference>